<feature type="region of interest" description="Disordered" evidence="1">
    <location>
        <begin position="102"/>
        <end position="124"/>
    </location>
</feature>
<name>A0AAW5ZRG2_RALSL</name>
<evidence type="ECO:0000313" key="3">
    <source>
        <dbReference type="Proteomes" id="UP001144050"/>
    </source>
</evidence>
<comment type="caution">
    <text evidence="2">The sequence shown here is derived from an EMBL/GenBank/DDBJ whole genome shotgun (WGS) entry which is preliminary data.</text>
</comment>
<proteinExistence type="predicted"/>
<feature type="compositionally biased region" description="Basic residues" evidence="1">
    <location>
        <begin position="114"/>
        <end position="124"/>
    </location>
</feature>
<accession>A0AAW5ZRG2</accession>
<reference evidence="2" key="1">
    <citation type="submission" date="2021-09" db="EMBL/GenBank/DDBJ databases">
        <title>Genomic analysis of Ralstonia spp.</title>
        <authorList>
            <person name="Aburjaile F."/>
            <person name="Ariute J.C."/>
            <person name="Pais A.K.L."/>
            <person name="Albuquerque G.M.R."/>
            <person name="Silva A.M.F."/>
            <person name="Brenig B."/>
            <person name="Azevedo V."/>
            <person name="Matiuzzi M."/>
            <person name="Ramos R."/>
            <person name="Goes-Neto A."/>
            <person name="Soares S."/>
            <person name="Iseppon A.M.B."/>
            <person name="Souza E."/>
            <person name="Gama M."/>
        </authorList>
    </citation>
    <scope>NUCLEOTIDE SEQUENCE</scope>
    <source>
        <strain evidence="2">CCRMRs91</strain>
    </source>
</reference>
<gene>
    <name evidence="2" type="ORF">LBW59_16710</name>
</gene>
<dbReference type="AlphaFoldDB" id="A0AAW5ZRG2"/>
<dbReference type="RefSeq" id="WP_271656885.1">
    <property type="nucleotide sequence ID" value="NZ_JAIVFG010000028.1"/>
</dbReference>
<protein>
    <submittedName>
        <fullName evidence="2">Uncharacterized protein</fullName>
    </submittedName>
</protein>
<sequence>MREYKRRTVQEVAACTCDRCKRRLTPDEPGEWQERLSFDQACGFDSVFGDGSMISLDLCQHCVQQVLGEWLRITPTSTAGPALSPGVMEKFAQFGSDFMAAGRGEHEQAVRAGGQRRKPQGRRK</sequence>
<dbReference type="Proteomes" id="UP001144050">
    <property type="component" value="Unassembled WGS sequence"/>
</dbReference>
<evidence type="ECO:0000313" key="2">
    <source>
        <dbReference type="EMBL" id="MDB0572404.1"/>
    </source>
</evidence>
<evidence type="ECO:0000256" key="1">
    <source>
        <dbReference type="SAM" id="MobiDB-lite"/>
    </source>
</evidence>
<dbReference type="EMBL" id="JAIVFG010000028">
    <property type="protein sequence ID" value="MDB0572404.1"/>
    <property type="molecule type" value="Genomic_DNA"/>
</dbReference>
<organism evidence="2 3">
    <name type="scientific">Ralstonia solanacearum</name>
    <name type="common">Pseudomonas solanacearum</name>
    <dbReference type="NCBI Taxonomy" id="305"/>
    <lineage>
        <taxon>Bacteria</taxon>
        <taxon>Pseudomonadati</taxon>
        <taxon>Pseudomonadota</taxon>
        <taxon>Betaproteobacteria</taxon>
        <taxon>Burkholderiales</taxon>
        <taxon>Burkholderiaceae</taxon>
        <taxon>Ralstonia</taxon>
        <taxon>Ralstonia solanacearum species complex</taxon>
    </lineage>
</organism>